<accession>A0ABN3WYF5</accession>
<dbReference type="Proteomes" id="UP001501102">
    <property type="component" value="Unassembled WGS sequence"/>
</dbReference>
<evidence type="ECO:0000313" key="3">
    <source>
        <dbReference type="Proteomes" id="UP001501102"/>
    </source>
</evidence>
<comment type="caution">
    <text evidence="2">The sequence shown here is derived from an EMBL/GenBank/DDBJ whole genome shotgun (WGS) entry which is preliminary data.</text>
</comment>
<keyword evidence="3" id="KW-1185">Reference proteome</keyword>
<proteinExistence type="predicted"/>
<dbReference type="EMBL" id="BAAAXZ010000112">
    <property type="protein sequence ID" value="GAA2931808.1"/>
    <property type="molecule type" value="Genomic_DNA"/>
</dbReference>
<dbReference type="Pfam" id="PF04149">
    <property type="entry name" value="DUF397"/>
    <property type="match status" value="1"/>
</dbReference>
<organism evidence="2 3">
    <name type="scientific">Streptomyces thioluteus</name>
    <dbReference type="NCBI Taxonomy" id="66431"/>
    <lineage>
        <taxon>Bacteria</taxon>
        <taxon>Bacillati</taxon>
        <taxon>Actinomycetota</taxon>
        <taxon>Actinomycetes</taxon>
        <taxon>Kitasatosporales</taxon>
        <taxon>Streptomycetaceae</taxon>
        <taxon>Streptomyces</taxon>
    </lineage>
</organism>
<reference evidence="2 3" key="1">
    <citation type="journal article" date="2019" name="Int. J. Syst. Evol. Microbiol.">
        <title>The Global Catalogue of Microorganisms (GCM) 10K type strain sequencing project: providing services to taxonomists for standard genome sequencing and annotation.</title>
        <authorList>
            <consortium name="The Broad Institute Genomics Platform"/>
            <consortium name="The Broad Institute Genome Sequencing Center for Infectious Disease"/>
            <person name="Wu L."/>
            <person name="Ma J."/>
        </authorList>
    </citation>
    <scope>NUCLEOTIDE SEQUENCE [LARGE SCALE GENOMIC DNA]</scope>
    <source>
        <strain evidence="2 3">JCM 4087</strain>
    </source>
</reference>
<feature type="domain" description="DUF397" evidence="1">
    <location>
        <begin position="6"/>
        <end position="56"/>
    </location>
</feature>
<evidence type="ECO:0000313" key="2">
    <source>
        <dbReference type="EMBL" id="GAA2931808.1"/>
    </source>
</evidence>
<dbReference type="InterPro" id="IPR007278">
    <property type="entry name" value="DUF397"/>
</dbReference>
<dbReference type="RefSeq" id="WP_344963698.1">
    <property type="nucleotide sequence ID" value="NZ_BAAAXZ010000112.1"/>
</dbReference>
<name>A0ABN3WYF5_STRTU</name>
<gene>
    <name evidence="2" type="ORF">GCM10020221_29540</name>
</gene>
<evidence type="ECO:0000259" key="1">
    <source>
        <dbReference type="Pfam" id="PF04149"/>
    </source>
</evidence>
<sequence>MSSEPRWFKSSYSDVHGQECLEAALSYSTIRVRDSKLGPCAELSFPQHTWAAFVSSIPDA</sequence>
<protein>
    <recommendedName>
        <fullName evidence="1">DUF397 domain-containing protein</fullName>
    </recommendedName>
</protein>